<dbReference type="Proteomes" id="UP000198341">
    <property type="component" value="Chromosome 2"/>
</dbReference>
<organism evidence="2 3">
    <name type="scientific">Bathycoccus prasinos</name>
    <dbReference type="NCBI Taxonomy" id="41875"/>
    <lineage>
        <taxon>Eukaryota</taxon>
        <taxon>Viridiplantae</taxon>
        <taxon>Chlorophyta</taxon>
        <taxon>Mamiellophyceae</taxon>
        <taxon>Mamiellales</taxon>
        <taxon>Bathycoccaceae</taxon>
        <taxon>Bathycoccus</taxon>
    </lineage>
</organism>
<dbReference type="GeneID" id="19017363"/>
<accession>K8EBJ7</accession>
<dbReference type="RefSeq" id="XP_007515001.1">
    <property type="nucleotide sequence ID" value="XM_007514939.1"/>
</dbReference>
<feature type="region of interest" description="Disordered" evidence="1">
    <location>
        <begin position="1196"/>
        <end position="1280"/>
    </location>
</feature>
<sequence>MLFAAQETPLFVLNDDEALFANERGRAEDASTRNITAHFKNNEEEEEEDRTRIEKKQQNDFSSGSGDIVRLRDGSLLSWRTTSGKNAVEIVLWREERDGERRENAASRAVKTIEITFPTDTKNELCAKSVVLAPTSVNDDGASLFRVIACSRTVQTNGKVLEMYVATVEESADKSSLRLKGGAVAKKAVKLETAGLGDSVTCAGLVSGAGERSPIVCVGGTDGRKVVFVDVLSGEALSEIAVGSQSISSSSAAAIGSSLLGKFGISLGAKGTVPPVVHVSPRLIELDGSMVTVIVTGDGAVTCVTSSTANTKGAFGSNSQANRRVLFRMMLPKGALKSDALITSSCRENDTTSSAPQNWFVTGARATAGGNLVVFGNEDLGREHVTTYTFVSTNEIRRMATFTITDSADSVRDVYFDSESGEIFVFFSSNCVSKWSVADSLRVVETLESDLAKFESWAINGVGSEAALSALRISFFGDLNDVGVDKREMHTFAKILASEISEIGLDRGVSAAGFRRALGKDFESDGTSIVDAIAATLASSSETVDDLVQNWGEFVKRYVAEWKLGNLGFAFSVVKSSTGAEKEELLFLRKSGISALATSGKNASSSGAHMRFQNDAVENATSLLSRAAGNSVERMAKLLGCNFCGLENREAVDWLDLATCEATGTGGLSMTGRSSSSSAHDALFRDQRRLLQRQTILTVRKAWESLIVNDKDLAACAQSIEAALSQSVHDIASSSSSSFTSAKKLRMLAHKAFGFAMLLRLASKGSACSTPKKVSNDAFTLLPRVLLVFALSSALSSVCALDPDTIAIQAFAKQRGDPAMVVVDLFRRGEIEASEKIALAFLGSAIPGDYEKKSEEDESLLCYEGERPALAFARALAMLARRAAQTSHSDEEASRLFFQAALRLEKVDDSENKILAETARTIRTSILGDDDDDAKNAQDRGRGAQDPRTYDALEHHETVALAFERVFSSRLSHASLKFTMAAISEAELVTEFESQEDAARLIDAKERLWHASLRRACDENDFVSAFVSTLFMYNSPAAARHSNFSGVRALVESACDAMGVNCGATADIGRVIKSLPFGEAIYAARETLERKSRTHKLNHQSQDDKDQGTATIVSPSEILYSMLVDRWELKDAALVAAQDAVRFGDEARRKVCEAAKDPQNAQLRDDAIESVQRHLHGLEKSLAALTATRSDERCGTDGEVFFAPTHDDFGEESTDDEMHVEKGSSESSQEEIVFEKLRIHNDDNDEGNDVARQNQEPPNDRAPPPKPKRHKKLHPPTGDDEIGVGSPLAAMARMVALTKARLLLLKNDAYLEELAIEKQKFTNIASLFDESAVKVVCESLLKRGFFDDCSDLVSLWFSNHELRDVASQISCCAGAFAAETIQHSSESHHSAKLPIGFKCVKVSSSLSNSSNTLANENPWVASRKIVDKFENVETNGMIAHSACLGALSVNPDLELPLFLTENVHCDKLISLYLKANRPACAARVALKELELYSRASAMKRVKHNAVWLPMDAFHAVQIALDDDAFSNKKKHISCALRIAIDSHRNQLEKDAKTLAQVHRMY</sequence>
<protein>
    <submittedName>
        <fullName evidence="2">Uncharacterized protein</fullName>
    </submittedName>
</protein>
<dbReference type="KEGG" id="bpg:Bathy02g02500"/>
<feature type="compositionally biased region" description="Basic and acidic residues" evidence="1">
    <location>
        <begin position="1233"/>
        <end position="1242"/>
    </location>
</feature>
<evidence type="ECO:0000256" key="1">
    <source>
        <dbReference type="SAM" id="MobiDB-lite"/>
    </source>
</evidence>
<reference evidence="2 3" key="1">
    <citation type="submission" date="2011-10" db="EMBL/GenBank/DDBJ databases">
        <authorList>
            <person name="Genoscope - CEA"/>
        </authorList>
    </citation>
    <scope>NUCLEOTIDE SEQUENCE [LARGE SCALE GENOMIC DNA]</scope>
    <source>
        <strain evidence="2 3">RCC 1105</strain>
    </source>
</reference>
<feature type="region of interest" description="Disordered" evidence="1">
    <location>
        <begin position="40"/>
        <end position="64"/>
    </location>
</feature>
<keyword evidence="3" id="KW-1185">Reference proteome</keyword>
<evidence type="ECO:0000313" key="3">
    <source>
        <dbReference type="Proteomes" id="UP000198341"/>
    </source>
</evidence>
<dbReference type="EMBL" id="FO082277">
    <property type="protein sequence ID" value="CCO15241.1"/>
    <property type="molecule type" value="Genomic_DNA"/>
</dbReference>
<dbReference type="STRING" id="41875.K8EBJ7"/>
<proteinExistence type="predicted"/>
<feature type="compositionally biased region" description="Basic and acidic residues" evidence="1">
    <location>
        <begin position="49"/>
        <end position="58"/>
    </location>
</feature>
<dbReference type="SUPFAM" id="SSF69322">
    <property type="entry name" value="Tricorn protease domain 2"/>
    <property type="match status" value="1"/>
</dbReference>
<feature type="region of interest" description="Disordered" evidence="1">
    <location>
        <begin position="927"/>
        <end position="947"/>
    </location>
</feature>
<name>K8EBJ7_9CHLO</name>
<feature type="compositionally biased region" description="Basic and acidic residues" evidence="1">
    <location>
        <begin position="934"/>
        <end position="947"/>
    </location>
</feature>
<gene>
    <name evidence="2" type="ORF">Bathy02g02500</name>
</gene>
<evidence type="ECO:0000313" key="2">
    <source>
        <dbReference type="EMBL" id="CCO15241.1"/>
    </source>
</evidence>